<organism evidence="1 2">
    <name type="scientific">Cochliobolus heterostrophus (strain C5 / ATCC 48332 / race O)</name>
    <name type="common">Southern corn leaf blight fungus</name>
    <name type="synonym">Bipolaris maydis</name>
    <dbReference type="NCBI Taxonomy" id="701091"/>
    <lineage>
        <taxon>Eukaryota</taxon>
        <taxon>Fungi</taxon>
        <taxon>Dikarya</taxon>
        <taxon>Ascomycota</taxon>
        <taxon>Pezizomycotina</taxon>
        <taxon>Dothideomycetes</taxon>
        <taxon>Pleosporomycetidae</taxon>
        <taxon>Pleosporales</taxon>
        <taxon>Pleosporineae</taxon>
        <taxon>Pleosporaceae</taxon>
        <taxon>Bipolaris</taxon>
    </lineage>
</organism>
<reference evidence="1 2" key="1">
    <citation type="journal article" date="2012" name="PLoS Pathog.">
        <title>Diverse lifestyles and strategies of plant pathogenesis encoded in the genomes of eighteen Dothideomycetes fungi.</title>
        <authorList>
            <person name="Ohm R.A."/>
            <person name="Feau N."/>
            <person name="Henrissat B."/>
            <person name="Schoch C.L."/>
            <person name="Horwitz B.A."/>
            <person name="Barry K.W."/>
            <person name="Condon B.J."/>
            <person name="Copeland A.C."/>
            <person name="Dhillon B."/>
            <person name="Glaser F."/>
            <person name="Hesse C.N."/>
            <person name="Kosti I."/>
            <person name="LaButti K."/>
            <person name="Lindquist E.A."/>
            <person name="Lucas S."/>
            <person name="Salamov A.A."/>
            <person name="Bradshaw R.E."/>
            <person name="Ciuffetti L."/>
            <person name="Hamelin R.C."/>
            <person name="Kema G.H.J."/>
            <person name="Lawrence C."/>
            <person name="Scott J.A."/>
            <person name="Spatafora J.W."/>
            <person name="Turgeon B.G."/>
            <person name="de Wit P.J.G.M."/>
            <person name="Zhong S."/>
            <person name="Goodwin S.B."/>
            <person name="Grigoriev I.V."/>
        </authorList>
    </citation>
    <scope>NUCLEOTIDE SEQUENCE [LARGE SCALE GENOMIC DNA]</scope>
    <source>
        <strain evidence="2">C5 / ATCC 48332 / race O</strain>
    </source>
</reference>
<dbReference type="InterPro" id="IPR036397">
    <property type="entry name" value="RNaseH_sf"/>
</dbReference>
<dbReference type="HOGENOM" id="CLU_033666_12_6_1"/>
<evidence type="ECO:0000313" key="2">
    <source>
        <dbReference type="Proteomes" id="UP000016936"/>
    </source>
</evidence>
<proteinExistence type="predicted"/>
<name>M2UCD8_COCH5</name>
<reference evidence="2" key="2">
    <citation type="journal article" date="2013" name="PLoS Genet.">
        <title>Comparative genome structure, secondary metabolite, and effector coding capacity across Cochliobolus pathogens.</title>
        <authorList>
            <person name="Condon B.J."/>
            <person name="Leng Y."/>
            <person name="Wu D."/>
            <person name="Bushley K.E."/>
            <person name="Ohm R.A."/>
            <person name="Otillar R."/>
            <person name="Martin J."/>
            <person name="Schackwitz W."/>
            <person name="Grimwood J."/>
            <person name="MohdZainudin N."/>
            <person name="Xue C."/>
            <person name="Wang R."/>
            <person name="Manning V.A."/>
            <person name="Dhillon B."/>
            <person name="Tu Z.J."/>
            <person name="Steffenson B.J."/>
            <person name="Salamov A."/>
            <person name="Sun H."/>
            <person name="Lowry S."/>
            <person name="LaButti K."/>
            <person name="Han J."/>
            <person name="Copeland A."/>
            <person name="Lindquist E."/>
            <person name="Barry K."/>
            <person name="Schmutz J."/>
            <person name="Baker S.E."/>
            <person name="Ciuffetti L.M."/>
            <person name="Grigoriev I.V."/>
            <person name="Zhong S."/>
            <person name="Turgeon B.G."/>
        </authorList>
    </citation>
    <scope>NUCLEOTIDE SEQUENCE [LARGE SCALE GENOMIC DNA]</scope>
    <source>
        <strain evidence="2">C5 / ATCC 48332 / race O</strain>
    </source>
</reference>
<accession>M2UCD8</accession>
<keyword evidence="2" id="KW-1185">Reference proteome</keyword>
<dbReference type="EMBL" id="KB445587">
    <property type="protein sequence ID" value="EMD85668.1"/>
    <property type="molecule type" value="Genomic_DNA"/>
</dbReference>
<sequence length="76" mass="8790">PPYSPDINPIKNFKSILKDRLNNRKTSSLGIRYNSKSIKTFKRAIFEEWQAIPQQAIDNCILSLPNRFRKVVDAKG</sequence>
<dbReference type="OrthoDB" id="5410741at2759"/>
<dbReference type="AlphaFoldDB" id="M2UCD8"/>
<dbReference type="Proteomes" id="UP000016936">
    <property type="component" value="Unassembled WGS sequence"/>
</dbReference>
<evidence type="ECO:0008006" key="3">
    <source>
        <dbReference type="Google" id="ProtNLM"/>
    </source>
</evidence>
<protein>
    <recommendedName>
        <fullName evidence="3">Tc1-like transposase DDE domain-containing protein</fullName>
    </recommendedName>
</protein>
<feature type="non-terminal residue" evidence="1">
    <location>
        <position position="1"/>
    </location>
</feature>
<dbReference type="OMA" id="DANGWYI"/>
<dbReference type="Gene3D" id="3.30.420.10">
    <property type="entry name" value="Ribonuclease H-like superfamily/Ribonuclease H"/>
    <property type="match status" value="1"/>
</dbReference>
<evidence type="ECO:0000313" key="1">
    <source>
        <dbReference type="EMBL" id="EMD85668.1"/>
    </source>
</evidence>
<dbReference type="GO" id="GO:0003676">
    <property type="term" value="F:nucleic acid binding"/>
    <property type="evidence" value="ECO:0007669"/>
    <property type="project" value="InterPro"/>
</dbReference>
<gene>
    <name evidence="1" type="ORF">COCHEDRAFT_1117733</name>
</gene>